<keyword evidence="1" id="KW-0812">Transmembrane</keyword>
<dbReference type="InterPro" id="IPR019727">
    <property type="entry name" value="ATP_synth_F0_fsu_mt_fun"/>
</dbReference>
<keyword evidence="3" id="KW-1185">Reference proteome</keyword>
<accession>A0A316YPZ9</accession>
<feature type="transmembrane region" description="Helical" evidence="1">
    <location>
        <begin position="86"/>
        <end position="104"/>
    </location>
</feature>
<gene>
    <name evidence="2" type="ORF">FA10DRAFT_265091</name>
</gene>
<dbReference type="PANTHER" id="PTHR28161:SF1">
    <property type="entry name" value="ATP SYNTHASE SUBUNIT F, MITOCHONDRIAL"/>
    <property type="match status" value="1"/>
</dbReference>
<organism evidence="2 3">
    <name type="scientific">Acaromyces ingoldii</name>
    <dbReference type="NCBI Taxonomy" id="215250"/>
    <lineage>
        <taxon>Eukaryota</taxon>
        <taxon>Fungi</taxon>
        <taxon>Dikarya</taxon>
        <taxon>Basidiomycota</taxon>
        <taxon>Ustilaginomycotina</taxon>
        <taxon>Exobasidiomycetes</taxon>
        <taxon>Exobasidiales</taxon>
        <taxon>Cryptobasidiaceae</taxon>
        <taxon>Acaromyces</taxon>
    </lineage>
</organism>
<dbReference type="Pfam" id="PF10791">
    <property type="entry name" value="F1F0-ATPsyn_F"/>
    <property type="match status" value="1"/>
</dbReference>
<evidence type="ECO:0000256" key="1">
    <source>
        <dbReference type="SAM" id="Phobius"/>
    </source>
</evidence>
<dbReference type="Proteomes" id="UP000245768">
    <property type="component" value="Unassembled WGS sequence"/>
</dbReference>
<keyword evidence="1" id="KW-1133">Transmembrane helix</keyword>
<sequence>MLSRNVLTAARRGVASRSTVSGVRYASNLPIPPKVATPQSVQGPAGGDSARMSAVVDFYKSLPKGQAPAKRGGGIKARFFDGKNASGAPILAVIGTLFLIGYSLEYQHLKHHKNYEH</sequence>
<evidence type="ECO:0000313" key="2">
    <source>
        <dbReference type="EMBL" id="PWN91222.1"/>
    </source>
</evidence>
<dbReference type="AlphaFoldDB" id="A0A316YPZ9"/>
<dbReference type="PANTHER" id="PTHR28161">
    <property type="entry name" value="ATP SYNTHASE SUBUNIT F, MITOCHONDRIAL"/>
    <property type="match status" value="1"/>
</dbReference>
<proteinExistence type="predicted"/>
<protein>
    <submittedName>
        <fullName evidence="2">Uncharacterized protein</fullName>
    </submittedName>
</protein>
<name>A0A316YPZ9_9BASI</name>
<evidence type="ECO:0000313" key="3">
    <source>
        <dbReference type="Proteomes" id="UP000245768"/>
    </source>
</evidence>
<dbReference type="FunCoup" id="A0A316YPZ9">
    <property type="interactions" value="56"/>
</dbReference>
<dbReference type="GO" id="GO:0046933">
    <property type="term" value="F:proton-transporting ATP synthase activity, rotational mechanism"/>
    <property type="evidence" value="ECO:0007669"/>
    <property type="project" value="TreeGrafter"/>
</dbReference>
<reference evidence="2 3" key="1">
    <citation type="journal article" date="2018" name="Mol. Biol. Evol.">
        <title>Broad Genomic Sampling Reveals a Smut Pathogenic Ancestry of the Fungal Clade Ustilaginomycotina.</title>
        <authorList>
            <person name="Kijpornyongpan T."/>
            <person name="Mondo S.J."/>
            <person name="Barry K."/>
            <person name="Sandor L."/>
            <person name="Lee J."/>
            <person name="Lipzen A."/>
            <person name="Pangilinan J."/>
            <person name="LaButti K."/>
            <person name="Hainaut M."/>
            <person name="Henrissat B."/>
            <person name="Grigoriev I.V."/>
            <person name="Spatafora J.W."/>
            <person name="Aime M.C."/>
        </authorList>
    </citation>
    <scope>NUCLEOTIDE SEQUENCE [LARGE SCALE GENOMIC DNA]</scope>
    <source>
        <strain evidence="2 3">MCA 4198</strain>
    </source>
</reference>
<dbReference type="EMBL" id="KZ819635">
    <property type="protein sequence ID" value="PWN91222.1"/>
    <property type="molecule type" value="Genomic_DNA"/>
</dbReference>
<dbReference type="RefSeq" id="XP_025378420.1">
    <property type="nucleotide sequence ID" value="XM_025520918.1"/>
</dbReference>
<keyword evidence="1" id="KW-0472">Membrane</keyword>
<dbReference type="STRING" id="215250.A0A316YPZ9"/>
<dbReference type="InParanoid" id="A0A316YPZ9"/>
<dbReference type="OrthoDB" id="5561579at2759"/>
<dbReference type="GeneID" id="37042834"/>